<feature type="transmembrane region" description="Helical" evidence="7">
    <location>
        <begin position="7"/>
        <end position="28"/>
    </location>
</feature>
<dbReference type="PANTHER" id="PTHR43744">
    <property type="entry name" value="ABC TRANSPORTER PERMEASE PROTEIN MG189-RELATED-RELATED"/>
    <property type="match status" value="1"/>
</dbReference>
<feature type="transmembrane region" description="Helical" evidence="7">
    <location>
        <begin position="71"/>
        <end position="92"/>
    </location>
</feature>
<keyword evidence="2 7" id="KW-0813">Transport</keyword>
<gene>
    <name evidence="9" type="ORF">IM700_018280</name>
</gene>
<evidence type="ECO:0000256" key="4">
    <source>
        <dbReference type="ARBA" id="ARBA00022692"/>
    </source>
</evidence>
<dbReference type="Proteomes" id="UP001516620">
    <property type="component" value="Unassembled WGS sequence"/>
</dbReference>
<protein>
    <submittedName>
        <fullName evidence="9">Carbohydrate ABC transporter permease</fullName>
    </submittedName>
</protein>
<evidence type="ECO:0000256" key="7">
    <source>
        <dbReference type="RuleBase" id="RU363032"/>
    </source>
</evidence>
<evidence type="ECO:0000256" key="2">
    <source>
        <dbReference type="ARBA" id="ARBA00022448"/>
    </source>
</evidence>
<dbReference type="InterPro" id="IPR035906">
    <property type="entry name" value="MetI-like_sf"/>
</dbReference>
<evidence type="ECO:0000313" key="9">
    <source>
        <dbReference type="EMBL" id="MBM6997612.1"/>
    </source>
</evidence>
<keyword evidence="5 7" id="KW-1133">Transmembrane helix</keyword>
<evidence type="ECO:0000256" key="6">
    <source>
        <dbReference type="ARBA" id="ARBA00023136"/>
    </source>
</evidence>
<feature type="transmembrane region" description="Helical" evidence="7">
    <location>
        <begin position="239"/>
        <end position="258"/>
    </location>
</feature>
<dbReference type="InterPro" id="IPR000515">
    <property type="entry name" value="MetI-like"/>
</dbReference>
<sequence length="273" mass="30672">MKKKINWLATILIALGSLFILFPLYMTVSIALKNPEEMANSIFSLPTGLHFSNFTRAIEATDFFQALGNSIVVTVVSVVFILLTNSLVSYAIARNMNRKFFKGLYLYFISAMFIPFQIIMLPVVKVTTELSMNNIPGLIILYIVYGLPFNVFVYVGYIRSVPIELEEAARVDGTSTWGTFWRIIFPLLAPISATVAILSSLSAWNDFLLPLILLAEPTQYTLPLVQYVFQGQFSTDYNLAFASYLLALLPMVIVYLFLQKWIINGITQGAIKA</sequence>
<reference evidence="9 10" key="1">
    <citation type="submission" date="2021-01" db="EMBL/GenBank/DDBJ databases">
        <title>Paenibacillus sp.nov. isolated from the rhizosphere soil of tomato plant.</title>
        <authorList>
            <person name="Thin K.K."/>
            <person name="Zhang X."/>
            <person name="He S."/>
        </authorList>
    </citation>
    <scope>NUCLEOTIDE SEQUENCE [LARGE SCALE GENOMIC DNA]</scope>
    <source>
        <strain evidence="9 10">DXFW5</strain>
    </source>
</reference>
<dbReference type="RefSeq" id="WP_155607273.1">
    <property type="nucleotide sequence ID" value="NZ_JADCNN020000020.1"/>
</dbReference>
<evidence type="ECO:0000256" key="3">
    <source>
        <dbReference type="ARBA" id="ARBA00022475"/>
    </source>
</evidence>
<dbReference type="PROSITE" id="PS50928">
    <property type="entry name" value="ABC_TM1"/>
    <property type="match status" value="1"/>
</dbReference>
<comment type="similarity">
    <text evidence="7">Belongs to the binding-protein-dependent transport system permease family.</text>
</comment>
<dbReference type="EMBL" id="JADCNN020000020">
    <property type="protein sequence ID" value="MBM6997612.1"/>
    <property type="molecule type" value="Genomic_DNA"/>
</dbReference>
<feature type="transmembrane region" description="Helical" evidence="7">
    <location>
        <begin position="135"/>
        <end position="158"/>
    </location>
</feature>
<organism evidence="9 10">
    <name type="scientific">Paenibacillus rhizolycopersici</name>
    <dbReference type="NCBI Taxonomy" id="2780073"/>
    <lineage>
        <taxon>Bacteria</taxon>
        <taxon>Bacillati</taxon>
        <taxon>Bacillota</taxon>
        <taxon>Bacilli</taxon>
        <taxon>Bacillales</taxon>
        <taxon>Paenibacillaceae</taxon>
        <taxon>Paenibacillus</taxon>
    </lineage>
</organism>
<name>A0ABS2H861_9BACL</name>
<dbReference type="CDD" id="cd06261">
    <property type="entry name" value="TM_PBP2"/>
    <property type="match status" value="1"/>
</dbReference>
<comment type="subcellular location">
    <subcellularLocation>
        <location evidence="1 7">Cell membrane</location>
        <topology evidence="1 7">Multi-pass membrane protein</topology>
    </subcellularLocation>
</comment>
<dbReference type="SUPFAM" id="SSF161098">
    <property type="entry name" value="MetI-like"/>
    <property type="match status" value="1"/>
</dbReference>
<dbReference type="Gene3D" id="1.10.3720.10">
    <property type="entry name" value="MetI-like"/>
    <property type="match status" value="1"/>
</dbReference>
<evidence type="ECO:0000313" key="10">
    <source>
        <dbReference type="Proteomes" id="UP001516620"/>
    </source>
</evidence>
<keyword evidence="3" id="KW-1003">Cell membrane</keyword>
<dbReference type="Pfam" id="PF00528">
    <property type="entry name" value="BPD_transp_1"/>
    <property type="match status" value="1"/>
</dbReference>
<keyword evidence="4 7" id="KW-0812">Transmembrane</keyword>
<evidence type="ECO:0000259" key="8">
    <source>
        <dbReference type="PROSITE" id="PS50928"/>
    </source>
</evidence>
<feature type="domain" description="ABC transmembrane type-1" evidence="8">
    <location>
        <begin position="67"/>
        <end position="258"/>
    </location>
</feature>
<evidence type="ECO:0000256" key="1">
    <source>
        <dbReference type="ARBA" id="ARBA00004651"/>
    </source>
</evidence>
<dbReference type="PANTHER" id="PTHR43744:SF12">
    <property type="entry name" value="ABC TRANSPORTER PERMEASE PROTEIN MG189-RELATED"/>
    <property type="match status" value="1"/>
</dbReference>
<keyword evidence="6 7" id="KW-0472">Membrane</keyword>
<proteinExistence type="inferred from homology"/>
<evidence type="ECO:0000256" key="5">
    <source>
        <dbReference type="ARBA" id="ARBA00022989"/>
    </source>
</evidence>
<comment type="caution">
    <text evidence="9">The sequence shown here is derived from an EMBL/GenBank/DDBJ whole genome shotgun (WGS) entry which is preliminary data.</text>
</comment>
<keyword evidence="10" id="KW-1185">Reference proteome</keyword>
<feature type="transmembrane region" description="Helical" evidence="7">
    <location>
        <begin position="104"/>
        <end position="123"/>
    </location>
</feature>
<feature type="transmembrane region" description="Helical" evidence="7">
    <location>
        <begin position="179"/>
        <end position="204"/>
    </location>
</feature>
<accession>A0ABS2H861</accession>